<dbReference type="Proteomes" id="UP000276991">
    <property type="component" value="Unassembled WGS sequence"/>
</dbReference>
<keyword evidence="2" id="KW-0812">Transmembrane</keyword>
<keyword evidence="2" id="KW-0472">Membrane</keyword>
<dbReference type="SUPFAM" id="SSF56112">
    <property type="entry name" value="Protein kinase-like (PK-like)"/>
    <property type="match status" value="1"/>
</dbReference>
<organism evidence="4 5">
    <name type="scientific">Acanthocheilonema viteae</name>
    <name type="common">Filarial nematode worm</name>
    <name type="synonym">Dipetalonema viteae</name>
    <dbReference type="NCBI Taxonomy" id="6277"/>
    <lineage>
        <taxon>Eukaryota</taxon>
        <taxon>Metazoa</taxon>
        <taxon>Ecdysozoa</taxon>
        <taxon>Nematoda</taxon>
        <taxon>Chromadorea</taxon>
        <taxon>Rhabditida</taxon>
        <taxon>Spirurina</taxon>
        <taxon>Spiruromorpha</taxon>
        <taxon>Filarioidea</taxon>
        <taxon>Onchocercidae</taxon>
        <taxon>Acanthocheilonema</taxon>
    </lineage>
</organism>
<dbReference type="GO" id="GO:0005739">
    <property type="term" value="C:mitochondrion"/>
    <property type="evidence" value="ECO:0007669"/>
    <property type="project" value="TreeGrafter"/>
</dbReference>
<accession>A0A498S5M6</accession>
<evidence type="ECO:0000256" key="1">
    <source>
        <dbReference type="ARBA" id="ARBA00009670"/>
    </source>
</evidence>
<sequence>MKVVREENPWLVTSSRIETASHDNSYINIRVIVYLYRTALRSIKIMLRIVSLSLFFTPLLITFPFACFWSSFEELWWKWMLWMVQRSGPTFIKLGQWASTRRDIFAKDFCDRMSILHTKTTYRPWHFSQHALDHLFGDSRWKDFVVSIETDPIGSGCIAEVYKGILDVHAYEKITGIHLPFAKNRYIDIAIKRFGENFDPDKTKVRFPGVVCYSKDVIIETFENGLYINRLVTDEQLMEQNVLKKKVALIGVRALLKMIFIDNFVHGDLHPGNILLRLDNPDHRTTKWFNSFRTSVNRLKKILKNFVTMSDGIRISYDDYGLDESGEPTLIILDTGIALEETPQNLQKLRLLFRAVVDKRVKDYELQGRDVGALLLLHSPKQHCKDPERFCDEVDQIVQTARSKSNLRRLNISEMLNELFSIVSRHEVALDPSFTTVVLAVIVLEGLGRSLDPDLDLFHCARPFLFSML</sequence>
<feature type="transmembrane region" description="Helical" evidence="2">
    <location>
        <begin position="45"/>
        <end position="66"/>
    </location>
</feature>
<reference evidence="4 5" key="1">
    <citation type="submission" date="2018-08" db="EMBL/GenBank/DDBJ databases">
        <authorList>
            <person name="Laetsch R D."/>
            <person name="Stevens L."/>
            <person name="Kumar S."/>
            <person name="Blaxter L. M."/>
        </authorList>
    </citation>
    <scope>NUCLEOTIDE SEQUENCE [LARGE SCALE GENOMIC DNA]</scope>
</reference>
<evidence type="ECO:0000256" key="2">
    <source>
        <dbReference type="SAM" id="Phobius"/>
    </source>
</evidence>
<comment type="similarity">
    <text evidence="1">Belongs to the protein kinase superfamily. ADCK protein kinase family.</text>
</comment>
<dbReference type="InterPro" id="IPR011009">
    <property type="entry name" value="Kinase-like_dom_sf"/>
</dbReference>
<keyword evidence="2" id="KW-1133">Transmembrane helix</keyword>
<gene>
    <name evidence="4" type="ORF">NAV_LOCUS1721</name>
</gene>
<proteinExistence type="inferred from homology"/>
<dbReference type="OrthoDB" id="427480at2759"/>
<keyword evidence="5" id="KW-1185">Reference proteome</keyword>
<protein>
    <recommendedName>
        <fullName evidence="3">ABC1 atypical kinase-like domain-containing protein</fullName>
    </recommendedName>
</protein>
<dbReference type="Pfam" id="PF03109">
    <property type="entry name" value="ABC1"/>
    <property type="match status" value="1"/>
</dbReference>
<evidence type="ECO:0000313" key="5">
    <source>
        <dbReference type="Proteomes" id="UP000276991"/>
    </source>
</evidence>
<dbReference type="InterPro" id="IPR052402">
    <property type="entry name" value="ADCK_kinase"/>
</dbReference>
<evidence type="ECO:0000259" key="3">
    <source>
        <dbReference type="Pfam" id="PF03109"/>
    </source>
</evidence>
<feature type="domain" description="ABC1 atypical kinase-like" evidence="3">
    <location>
        <begin position="192"/>
        <end position="280"/>
    </location>
</feature>
<dbReference type="PANTHER" id="PTHR45890:SF1">
    <property type="entry name" value="AARF DOMAIN CONTAINING KINASE 2"/>
    <property type="match status" value="1"/>
</dbReference>
<dbReference type="InterPro" id="IPR004147">
    <property type="entry name" value="ABC1_dom"/>
</dbReference>
<dbReference type="EMBL" id="UPTC01000155">
    <property type="protein sequence ID" value="VBB26891.1"/>
    <property type="molecule type" value="Genomic_DNA"/>
</dbReference>
<dbReference type="STRING" id="6277.A0A498S5M6"/>
<evidence type="ECO:0000313" key="4">
    <source>
        <dbReference type="EMBL" id="VBB26891.1"/>
    </source>
</evidence>
<dbReference type="AlphaFoldDB" id="A0A498S5M6"/>
<dbReference type="PANTHER" id="PTHR45890">
    <property type="entry name" value="AARF DOMAIN CONTAINING KINASE 2 (PREDICTED)"/>
    <property type="match status" value="1"/>
</dbReference>
<name>A0A498S5M6_ACAVI</name>